<proteinExistence type="inferred from homology"/>
<dbReference type="InterPro" id="IPR029070">
    <property type="entry name" value="Chitinase_insertion_sf"/>
</dbReference>
<dbReference type="PANTHER" id="PTHR11177:SF397">
    <property type="entry name" value="CHITINASE"/>
    <property type="match status" value="1"/>
</dbReference>
<dbReference type="SUPFAM" id="SSF57016">
    <property type="entry name" value="Plant lectins/antimicrobial peptides"/>
    <property type="match status" value="1"/>
</dbReference>
<evidence type="ECO:0000256" key="3">
    <source>
        <dbReference type="ARBA" id="ARBA00022669"/>
    </source>
</evidence>
<evidence type="ECO:0000256" key="4">
    <source>
        <dbReference type="ARBA" id="ARBA00023026"/>
    </source>
</evidence>
<dbReference type="GO" id="GO:0008843">
    <property type="term" value="F:endochitinase activity"/>
    <property type="evidence" value="ECO:0007669"/>
    <property type="project" value="UniProtKB-EC"/>
</dbReference>
<dbReference type="GO" id="GO:0008061">
    <property type="term" value="F:chitin binding"/>
    <property type="evidence" value="ECO:0007669"/>
    <property type="project" value="UniProtKB-UniRule"/>
</dbReference>
<gene>
    <name evidence="9" type="ORF">PENSOL_c115G01307</name>
</gene>
<feature type="domain" description="Chitin-binding type-1" evidence="7">
    <location>
        <begin position="124"/>
        <end position="167"/>
    </location>
</feature>
<name>A0A1V6Q6D2_9EURO</name>
<evidence type="ECO:0000256" key="6">
    <source>
        <dbReference type="SAM" id="MobiDB-lite"/>
    </source>
</evidence>
<evidence type="ECO:0000256" key="2">
    <source>
        <dbReference type="ARBA" id="ARBA00012729"/>
    </source>
</evidence>
<dbReference type="Gene3D" id="3.30.60.10">
    <property type="entry name" value="Endochitinase-like"/>
    <property type="match status" value="1"/>
</dbReference>
<keyword evidence="3 5" id="KW-0147">Chitin-binding</keyword>
<evidence type="ECO:0000313" key="9">
    <source>
        <dbReference type="EMBL" id="OQD84790.1"/>
    </source>
</evidence>
<feature type="disulfide bond" evidence="5">
    <location>
        <begin position="143"/>
        <end position="157"/>
    </location>
</feature>
<dbReference type="Pfam" id="PF00704">
    <property type="entry name" value="Glyco_hydro_18"/>
    <property type="match status" value="1"/>
</dbReference>
<protein>
    <recommendedName>
        <fullName evidence="2">chitinase</fullName>
        <ecNumber evidence="2">3.2.1.14</ecNumber>
    </recommendedName>
</protein>
<dbReference type="InterPro" id="IPR001223">
    <property type="entry name" value="Glyco_hydro18_cat"/>
</dbReference>
<dbReference type="SUPFAM" id="SSF54556">
    <property type="entry name" value="Chitinase insertion domain"/>
    <property type="match status" value="1"/>
</dbReference>
<evidence type="ECO:0000259" key="7">
    <source>
        <dbReference type="PROSITE" id="PS50941"/>
    </source>
</evidence>
<feature type="domain" description="GH18" evidence="8">
    <location>
        <begin position="179"/>
        <end position="541"/>
    </location>
</feature>
<dbReference type="CDD" id="cd00035">
    <property type="entry name" value="ChtBD1"/>
    <property type="match status" value="1"/>
</dbReference>
<evidence type="ECO:0000256" key="5">
    <source>
        <dbReference type="PROSITE-ProRule" id="PRU00261"/>
    </source>
</evidence>
<sequence length="1672" mass="185935">MARNNRRPGWALCLQFSLLVLGSISLAIFVLFQDHKSPVDAAEPVNTWKESFDLPFQIDSDMWALQHRNHTQLHRRATDVNQDQDYTCDKENPCSNGACCGESGVCGYGKTYCGLGCTSNCDAKAACGRDSESGHAKCPLNVCCSQFGFCGTTSDFCGGGCQSNCRTPASPSSGGDVRNTIIGYYESWKGESSTSPVDIALLPVEALNGLNYAFAYIYPGTYEIVPMPGTSEESFSRVTDAKKRNPDLRVWLSIGGWTFSDNGTSTQSLFGEIAADMQKRSKFANNLYKFMVQYGFSGVDLDWEYPGAGDRGGLERDVTNYPLLLQMIRSVFAIRNRDFMISFTAPSSYWYLQWFDLPELMKWADYLNLMTYDLHGVWDEHDPFGSHIYAHTNITEIDASLSLLWRNDVSPSKVNLGLAFYGRTFELEDPSCFQPGCRFSGAGAKGPKTDTAGILSFGEIQDLIASNKGSIFTTYDNVAGVNYMVYNEGKSWISFDDKTTFQQKIDFANARGLNGLFIWAIDLDDDNFTALKSVTGTDLTPIVRESSTLSYFNIDKCYNSRCGIDCVEGFTALVTLKRFVARRGALPIRRLVPGEEAAGIATKGAMWAKSRLHSVNVETAQISVVQAEQEPSAVKQPAVQRRWKLANHSLLALGTDLTSLGQVEMTSNRHGEGGSFNGCIAGREQVFCCDPPFNGTAFLPVALDRLFPEELPAAAPPVYYESFDHSGKEYQEQYPKYDGTFADDPNGEPFAWTIMVGSESDVQSLRKRDGSHLEAFDCPTPAKGDYSVQSFKAVCTVDGGDNNCEDITIGSVRGTIIRLPEECGPDEWVRVISFKQLDEHHVPANLTKRLYASPKVYEIKYDYNLRQLRRGGGEVHVRFDASAHPGYWDEVVASSPSGSSKKRSPTEWREFHMDWFEQHQSKKRGYSSNDRWWLTRFTNLLDAHSNYGLKKDYHFEQLLYNAAKPCPPLTAQLTAKVAGDLSVRLDYGISLIGTLRNFDFSEAYAFFNLDGLKVDTMGSLDANAGFRYESQKLQLLDTWDPFGGSFNIKGLWTVGPYFDVTAQIQGLATVSGKITSGMTFTTEKPFMFMFPQSLEQFPSSSIITPHVLNTKIEPYTNANISADGSITLTVVPSLGFQIQLDAFGESLVDTRIASSFSNAMTVRVGASTGSNSLCDGAIYGVAYSLDVDISVQNPLPGWGSGAHNINIYGVDKELSPMKCYPWKSSTNKRGQEMSANTISSSGLYLGGDFAKRGDQTSDTVLFPDILGGALRCPKNTKTPSGDCNRDTDLYDDEDSIFSRRDEGFDVLNKRGKEPAQFCVGEAVITTNAPAFPPSGKFMAKADSAPFSTFGPLNPNDCTDYSFGKISTPELADSPNWAVEHVLEWQMYKAFWTKMTTGVGTVFEDPRSDSYKNKGKNPPPWRGTVCHYYKFWWQTFPLPYKGITQPNAINQVAMAYPSGETFRDELMLIETNVNGIKKLIWDNFSGNIRQPEKMASWLGGNGKSGRAKRDYNDAINACKHALWAMQYVTDPTVSAVFVKQVKRLGDYFDDVEQALQTAPINPQFNSKKYVKQNFGDKWRDYMYQQWDVAVRKQQKFLDDEVPKINTFFNYNPGGDDKDAGEDGDTKNTDDDSDTEMGGTEDNTEVLDRLKALNDAKNAMIRDPPNPFPEDWLL</sequence>
<keyword evidence="10" id="KW-1185">Reference proteome</keyword>
<dbReference type="SMART" id="SM00270">
    <property type="entry name" value="ChtBD1"/>
    <property type="match status" value="2"/>
</dbReference>
<dbReference type="Proteomes" id="UP000191612">
    <property type="component" value="Unassembled WGS sequence"/>
</dbReference>
<evidence type="ECO:0000259" key="8">
    <source>
        <dbReference type="PROSITE" id="PS51910"/>
    </source>
</evidence>
<dbReference type="PROSITE" id="PS51910">
    <property type="entry name" value="GH18_2"/>
    <property type="match status" value="1"/>
</dbReference>
<keyword evidence="5" id="KW-1015">Disulfide bond</keyword>
<dbReference type="Gene3D" id="3.10.50.10">
    <property type="match status" value="1"/>
</dbReference>
<feature type="domain" description="Chitin-binding type-1" evidence="7">
    <location>
        <begin position="85"/>
        <end position="123"/>
    </location>
</feature>
<dbReference type="InterPro" id="IPR050314">
    <property type="entry name" value="Glycosyl_Hydrlase_18"/>
</dbReference>
<feature type="region of interest" description="Disordered" evidence="6">
    <location>
        <begin position="1607"/>
        <end position="1646"/>
    </location>
</feature>
<comment type="caution">
    <text evidence="5">Lacks conserved residue(s) required for the propagation of feature annotation.</text>
</comment>
<keyword evidence="4" id="KW-0843">Virulence</keyword>
<dbReference type="PROSITE" id="PS00026">
    <property type="entry name" value="CHIT_BIND_I_1"/>
    <property type="match status" value="1"/>
</dbReference>
<feature type="disulfide bond" evidence="5">
    <location>
        <begin position="138"/>
        <end position="150"/>
    </location>
</feature>
<accession>A0A1V6Q6D2</accession>
<feature type="disulfide bond" evidence="5">
    <location>
        <begin position="94"/>
        <end position="106"/>
    </location>
</feature>
<feature type="disulfide bond" evidence="5">
    <location>
        <begin position="117"/>
        <end position="121"/>
    </location>
</feature>
<dbReference type="SMART" id="SM00636">
    <property type="entry name" value="Glyco_18"/>
    <property type="match status" value="1"/>
</dbReference>
<dbReference type="GO" id="GO:0005975">
    <property type="term" value="P:carbohydrate metabolic process"/>
    <property type="evidence" value="ECO:0007669"/>
    <property type="project" value="InterPro"/>
</dbReference>
<dbReference type="Gene3D" id="3.20.20.80">
    <property type="entry name" value="Glycosidases"/>
    <property type="match status" value="1"/>
</dbReference>
<dbReference type="InterPro" id="IPR001002">
    <property type="entry name" value="Chitin-bd_1"/>
</dbReference>
<feature type="disulfide bond" evidence="5">
    <location>
        <begin position="161"/>
        <end position="165"/>
    </location>
</feature>
<dbReference type="InterPro" id="IPR017853">
    <property type="entry name" value="GH"/>
</dbReference>
<dbReference type="InterPro" id="IPR036861">
    <property type="entry name" value="Endochitinase-like_sf"/>
</dbReference>
<dbReference type="PROSITE" id="PS50941">
    <property type="entry name" value="CHIT_BIND_I_2"/>
    <property type="match status" value="2"/>
</dbReference>
<comment type="caution">
    <text evidence="9">The sequence shown here is derived from an EMBL/GenBank/DDBJ whole genome shotgun (WGS) entry which is preliminary data.</text>
</comment>
<dbReference type="EMBL" id="MDYO01000114">
    <property type="protein sequence ID" value="OQD84790.1"/>
    <property type="molecule type" value="Genomic_DNA"/>
</dbReference>
<dbReference type="InterPro" id="IPR011583">
    <property type="entry name" value="Chitinase_II/V-like_cat"/>
</dbReference>
<dbReference type="PANTHER" id="PTHR11177">
    <property type="entry name" value="CHITINASE"/>
    <property type="match status" value="1"/>
</dbReference>
<dbReference type="Pfam" id="PF00187">
    <property type="entry name" value="Chitin_bind_1"/>
    <property type="match status" value="1"/>
</dbReference>
<reference evidence="10" key="1">
    <citation type="journal article" date="2017" name="Nat. Microbiol.">
        <title>Global analysis of biosynthetic gene clusters reveals vast potential of secondary metabolite production in Penicillium species.</title>
        <authorList>
            <person name="Nielsen J.C."/>
            <person name="Grijseels S."/>
            <person name="Prigent S."/>
            <person name="Ji B."/>
            <person name="Dainat J."/>
            <person name="Nielsen K.F."/>
            <person name="Frisvad J.C."/>
            <person name="Workman M."/>
            <person name="Nielsen J."/>
        </authorList>
    </citation>
    <scope>NUCLEOTIDE SEQUENCE [LARGE SCALE GENOMIC DNA]</scope>
    <source>
        <strain evidence="10">IBT 29525</strain>
    </source>
</reference>
<feature type="region of interest" description="Disordered" evidence="6">
    <location>
        <begin position="1653"/>
        <end position="1672"/>
    </location>
</feature>
<organism evidence="9 10">
    <name type="scientific">Penicillium solitum</name>
    <dbReference type="NCBI Taxonomy" id="60172"/>
    <lineage>
        <taxon>Eukaryota</taxon>
        <taxon>Fungi</taxon>
        <taxon>Dikarya</taxon>
        <taxon>Ascomycota</taxon>
        <taxon>Pezizomycotina</taxon>
        <taxon>Eurotiomycetes</taxon>
        <taxon>Eurotiomycetidae</taxon>
        <taxon>Eurotiales</taxon>
        <taxon>Aspergillaceae</taxon>
        <taxon>Penicillium</taxon>
    </lineage>
</organism>
<dbReference type="InterPro" id="IPR018371">
    <property type="entry name" value="Chitin-binding_1_CS"/>
</dbReference>
<evidence type="ECO:0000313" key="10">
    <source>
        <dbReference type="Proteomes" id="UP000191612"/>
    </source>
</evidence>
<dbReference type="SUPFAM" id="SSF51445">
    <property type="entry name" value="(Trans)glycosidases"/>
    <property type="match status" value="1"/>
</dbReference>
<dbReference type="STRING" id="60172.A0A1V6Q6D2"/>
<dbReference type="EC" id="3.2.1.14" evidence="2"/>
<comment type="similarity">
    <text evidence="1">Belongs to the glycosyl hydrolase 18 family. Chitinase class V subfamily.</text>
</comment>
<feature type="disulfide bond" evidence="5">
    <location>
        <begin position="99"/>
        <end position="113"/>
    </location>
</feature>
<evidence type="ECO:0000256" key="1">
    <source>
        <dbReference type="ARBA" id="ARBA00008682"/>
    </source>
</evidence>